<dbReference type="SUPFAM" id="SSF47923">
    <property type="entry name" value="Ypt/Rab-GAP domain of gyp1p"/>
    <property type="match status" value="2"/>
</dbReference>
<feature type="region of interest" description="Disordered" evidence="1">
    <location>
        <begin position="46"/>
        <end position="293"/>
    </location>
</feature>
<dbReference type="PANTHER" id="PTHR47219">
    <property type="entry name" value="RAB GTPASE-ACTIVATING PROTEIN 1-LIKE"/>
    <property type="match status" value="1"/>
</dbReference>
<dbReference type="PANTHER" id="PTHR47219:SF15">
    <property type="entry name" value="TBC1 DOMAIN FAMILY MEMBER 12 ISOFORM X1"/>
    <property type="match status" value="1"/>
</dbReference>
<evidence type="ECO:0000256" key="1">
    <source>
        <dbReference type="SAM" id="MobiDB-lite"/>
    </source>
</evidence>
<evidence type="ECO:0000313" key="3">
    <source>
        <dbReference type="EMBL" id="EAU92821.2"/>
    </source>
</evidence>
<accession>A8N2Q2</accession>
<dbReference type="GO" id="GO:0031267">
    <property type="term" value="F:small GTPase binding"/>
    <property type="evidence" value="ECO:0007669"/>
    <property type="project" value="TreeGrafter"/>
</dbReference>
<feature type="compositionally biased region" description="Basic and acidic residues" evidence="1">
    <location>
        <begin position="129"/>
        <end position="141"/>
    </location>
</feature>
<feature type="domain" description="Rab-GAP TBC" evidence="2">
    <location>
        <begin position="356"/>
        <end position="561"/>
    </location>
</feature>
<dbReference type="Pfam" id="PF00566">
    <property type="entry name" value="RabGAP-TBC"/>
    <property type="match status" value="1"/>
</dbReference>
<dbReference type="STRING" id="240176.A8N2Q2"/>
<comment type="caution">
    <text evidence="3">The sequence shown here is derived from an EMBL/GenBank/DDBJ whole genome shotgun (WGS) entry which is preliminary data.</text>
</comment>
<dbReference type="InterPro" id="IPR050302">
    <property type="entry name" value="Rab_GAP_TBC_domain"/>
</dbReference>
<dbReference type="InParanoid" id="A8N2Q2"/>
<dbReference type="AlphaFoldDB" id="A8N2Q2"/>
<name>A8N2Q2_COPC7</name>
<feature type="compositionally biased region" description="Polar residues" evidence="1">
    <location>
        <begin position="166"/>
        <end position="185"/>
    </location>
</feature>
<feature type="compositionally biased region" description="Low complexity" evidence="1">
    <location>
        <begin position="100"/>
        <end position="116"/>
    </location>
</feature>
<dbReference type="Gene3D" id="1.10.472.80">
    <property type="entry name" value="Ypt/Rab-GAP domain of gyp1p, domain 3"/>
    <property type="match status" value="1"/>
</dbReference>
<reference evidence="3 4" key="1">
    <citation type="journal article" date="2010" name="Proc. Natl. Acad. Sci. U.S.A.">
        <title>Insights into evolution of multicellular fungi from the assembled chromosomes of the mushroom Coprinopsis cinerea (Coprinus cinereus).</title>
        <authorList>
            <person name="Stajich J.E."/>
            <person name="Wilke S.K."/>
            <person name="Ahren D."/>
            <person name="Au C.H."/>
            <person name="Birren B.W."/>
            <person name="Borodovsky M."/>
            <person name="Burns C."/>
            <person name="Canback B."/>
            <person name="Casselton L.A."/>
            <person name="Cheng C.K."/>
            <person name="Deng J."/>
            <person name="Dietrich F.S."/>
            <person name="Fargo D.C."/>
            <person name="Farman M.L."/>
            <person name="Gathman A.C."/>
            <person name="Goldberg J."/>
            <person name="Guigo R."/>
            <person name="Hoegger P.J."/>
            <person name="Hooker J.B."/>
            <person name="Huggins A."/>
            <person name="James T.Y."/>
            <person name="Kamada T."/>
            <person name="Kilaru S."/>
            <person name="Kodira C."/>
            <person name="Kues U."/>
            <person name="Kupfer D."/>
            <person name="Kwan H.S."/>
            <person name="Lomsadze A."/>
            <person name="Li W."/>
            <person name="Lilly W.W."/>
            <person name="Ma L.J."/>
            <person name="Mackey A.J."/>
            <person name="Manning G."/>
            <person name="Martin F."/>
            <person name="Muraguchi H."/>
            <person name="Natvig D.O."/>
            <person name="Palmerini H."/>
            <person name="Ramesh M.A."/>
            <person name="Rehmeyer C.J."/>
            <person name="Roe B.A."/>
            <person name="Shenoy N."/>
            <person name="Stanke M."/>
            <person name="Ter-Hovhannisyan V."/>
            <person name="Tunlid A."/>
            <person name="Velagapudi R."/>
            <person name="Vision T.J."/>
            <person name="Zeng Q."/>
            <person name="Zolan M.E."/>
            <person name="Pukkila P.J."/>
        </authorList>
    </citation>
    <scope>NUCLEOTIDE SEQUENCE [LARGE SCALE GENOMIC DNA]</scope>
    <source>
        <strain evidence="4">Okayama-7 / 130 / ATCC MYA-4618 / FGSC 9003</strain>
    </source>
</reference>
<proteinExistence type="predicted"/>
<dbReference type="RefSeq" id="XP_001829186.2">
    <property type="nucleotide sequence ID" value="XM_001829134.2"/>
</dbReference>
<dbReference type="VEuPathDB" id="FungiDB:CC1G_01866"/>
<protein>
    <submittedName>
        <fullName evidence="3">TBC1 domain family member 14</fullName>
    </submittedName>
</protein>
<feature type="compositionally biased region" description="Basic and acidic residues" evidence="1">
    <location>
        <begin position="187"/>
        <end position="197"/>
    </location>
</feature>
<feature type="compositionally biased region" description="Low complexity" evidence="1">
    <location>
        <begin position="221"/>
        <end position="239"/>
    </location>
</feature>
<keyword evidence="4" id="KW-1185">Reference proteome</keyword>
<dbReference type="OrthoDB" id="289721at2759"/>
<dbReference type="InterPro" id="IPR000195">
    <property type="entry name" value="Rab-GAP-TBC_dom"/>
</dbReference>
<dbReference type="Gene3D" id="1.10.10.750">
    <property type="entry name" value="Ypt/Rab-GAP domain of gyp1p, domain 1"/>
    <property type="match status" value="1"/>
</dbReference>
<dbReference type="InterPro" id="IPR035969">
    <property type="entry name" value="Rab-GAP_TBC_sf"/>
</dbReference>
<dbReference type="Gene3D" id="1.10.8.270">
    <property type="entry name" value="putative rabgap domain of human tbc1 domain family member 14 like domains"/>
    <property type="match status" value="1"/>
</dbReference>
<dbReference type="EMBL" id="AACS02000001">
    <property type="protein sequence ID" value="EAU92821.2"/>
    <property type="molecule type" value="Genomic_DNA"/>
</dbReference>
<dbReference type="PROSITE" id="PS50086">
    <property type="entry name" value="TBC_RABGAP"/>
    <property type="match status" value="1"/>
</dbReference>
<sequence>MAIIAADESKAPAAVLNVDDAFDDGDDDVDSGFVFSRDTVRKELEKNLPPHLDLWEEGESASEHTGSTTGAFFTSPLSGSSSDFHAHRYGNAGEWTSPTLESPLSSQLSALSLSAHVESHSDVEEEEEEKKSDPPRPETPRLPEFTQHPYPTVIIDASKDPLHRVTVTSEPQPHSANGSASNGSQEVVHEQRPDKTEASSPTVVPLPIPGPSSNSAPASRPHTVASSPSSSHHVASTSSLPDPSPGKLLYEKPQGHKSSRSTVSGPSLFEKVRSKTRPTFLPPKPRKEDDKHLSDWQNMMKQSRLAAEKRRKALQDRRLQREKAIEENLARWEAEIVPDWKVVFRNPNLRKLWWQGIPTKLRATMWEKAVDHFRTCLSRAKRALNAGAFPAEALNLLEEDVRTTLPAIHIFHHETGPLYEDLKEMLYAWVVARADEGLGYTAGAARVAAMLLINMPIQNAFIVMRNLLDRHCLRSFFGGERSKDDVEAYYRSTDSSPNLYRRRYRIFDTLLADGMPKIYFNFKQHQISPSAYLPDWLVPLFLDHLPFEACARIWDVILLEGDSFLYRAALGMLAVMEPRLFFPDRKELLELLKGENRAALDVAKREGMRLDGGKYEIYGVDEETLWERIDHMDDWWKESTWTRLIQRELPDV</sequence>
<evidence type="ECO:0000313" key="4">
    <source>
        <dbReference type="Proteomes" id="UP000001861"/>
    </source>
</evidence>
<dbReference type="KEGG" id="cci:CC1G_01866"/>
<dbReference type="Proteomes" id="UP000001861">
    <property type="component" value="Unassembled WGS sequence"/>
</dbReference>
<gene>
    <name evidence="3" type="ORF">CC1G_01866</name>
</gene>
<dbReference type="HOGENOM" id="CLU_027881_1_0_1"/>
<dbReference type="SMART" id="SM00164">
    <property type="entry name" value="TBC"/>
    <property type="match status" value="1"/>
</dbReference>
<dbReference type="eggNOG" id="KOG2223">
    <property type="taxonomic scope" value="Eukaryota"/>
</dbReference>
<dbReference type="GO" id="GO:0005096">
    <property type="term" value="F:GTPase activator activity"/>
    <property type="evidence" value="ECO:0007669"/>
    <property type="project" value="TreeGrafter"/>
</dbReference>
<dbReference type="OMA" id="KLRASMW"/>
<organism evidence="3 4">
    <name type="scientific">Coprinopsis cinerea (strain Okayama-7 / 130 / ATCC MYA-4618 / FGSC 9003)</name>
    <name type="common">Inky cap fungus</name>
    <name type="synonym">Hormographiella aspergillata</name>
    <dbReference type="NCBI Taxonomy" id="240176"/>
    <lineage>
        <taxon>Eukaryota</taxon>
        <taxon>Fungi</taxon>
        <taxon>Dikarya</taxon>
        <taxon>Basidiomycota</taxon>
        <taxon>Agaricomycotina</taxon>
        <taxon>Agaricomycetes</taxon>
        <taxon>Agaricomycetidae</taxon>
        <taxon>Agaricales</taxon>
        <taxon>Agaricineae</taxon>
        <taxon>Psathyrellaceae</taxon>
        <taxon>Coprinopsis</taxon>
    </lineage>
</organism>
<dbReference type="GeneID" id="6005612"/>
<feature type="compositionally biased region" description="Polar residues" evidence="1">
    <location>
        <begin position="63"/>
        <end position="83"/>
    </location>
</feature>
<evidence type="ECO:0000259" key="2">
    <source>
        <dbReference type="PROSITE" id="PS50086"/>
    </source>
</evidence>